<dbReference type="EMBL" id="CP036278">
    <property type="protein sequence ID" value="QDU54505.1"/>
    <property type="molecule type" value="Genomic_DNA"/>
</dbReference>
<feature type="transmembrane region" description="Helical" evidence="1">
    <location>
        <begin position="429"/>
        <end position="447"/>
    </location>
</feature>
<feature type="transmembrane region" description="Helical" evidence="1">
    <location>
        <begin position="323"/>
        <end position="343"/>
    </location>
</feature>
<feature type="transmembrane region" description="Helical" evidence="1">
    <location>
        <begin position="15"/>
        <end position="35"/>
    </location>
</feature>
<evidence type="ECO:0000313" key="3">
    <source>
        <dbReference type="Proteomes" id="UP000315750"/>
    </source>
</evidence>
<feature type="transmembrane region" description="Helical" evidence="1">
    <location>
        <begin position="103"/>
        <end position="122"/>
    </location>
</feature>
<evidence type="ECO:0000256" key="1">
    <source>
        <dbReference type="SAM" id="Phobius"/>
    </source>
</evidence>
<dbReference type="RefSeq" id="WP_145245475.1">
    <property type="nucleotide sequence ID" value="NZ_CP036278.1"/>
</dbReference>
<sequence length="457" mass="50620">MSEFLYRYEKPDPTTWAYLSALLIIALFFKFNRLFSIRNLDLLLLLMLAPGLLCLRPGLDSVSTSTELFGYWWLFGVNALLLVRALWDSAMVRRPMLEPNMNAAGLLFLAVSMSAFLMANIINGAPDESDMFSAQRAEHLSHREASRVEGASLDTHGPGCALVFWLPSITTSGVLGDEGSQPVVVEPKPAEANGTAKENATNAPATDAPEDAGFTNAQEVTAKVVTILCQAAIVLGMILIGVRHFENFTMGCAAATLYLLLPYTAIWTGNGTHVIPTAFMVWAVVCYRLPILSGLMLGLAFGTLYYPVFLLPLWISFYRQRGVWRFLIGFAVALLAMIITQIATSVDFPMFVERMQQMFGVRLPKMENLSGAWQYWNPVFRWPVLATFLGMSVLSMPFWPSPKTLASLLSCSAAVMLGVQFWHAHSGGLALAWYLPFLLLMLFRPNLEDRVAVNVVH</sequence>
<reference evidence="2 3" key="1">
    <citation type="submission" date="2019-02" db="EMBL/GenBank/DDBJ databases">
        <title>Deep-cultivation of Planctomycetes and their phenomic and genomic characterization uncovers novel biology.</title>
        <authorList>
            <person name="Wiegand S."/>
            <person name="Jogler M."/>
            <person name="Boedeker C."/>
            <person name="Pinto D."/>
            <person name="Vollmers J."/>
            <person name="Rivas-Marin E."/>
            <person name="Kohn T."/>
            <person name="Peeters S.H."/>
            <person name="Heuer A."/>
            <person name="Rast P."/>
            <person name="Oberbeckmann S."/>
            <person name="Bunk B."/>
            <person name="Jeske O."/>
            <person name="Meyerdierks A."/>
            <person name="Storesund J.E."/>
            <person name="Kallscheuer N."/>
            <person name="Luecker S."/>
            <person name="Lage O.M."/>
            <person name="Pohl T."/>
            <person name="Merkel B.J."/>
            <person name="Hornburger P."/>
            <person name="Mueller R.-W."/>
            <person name="Bruemmer F."/>
            <person name="Labrenz M."/>
            <person name="Spormann A.M."/>
            <person name="Op den Camp H."/>
            <person name="Overmann J."/>
            <person name="Amann R."/>
            <person name="Jetten M.S.M."/>
            <person name="Mascher T."/>
            <person name="Medema M.H."/>
            <person name="Devos D.P."/>
            <person name="Kaster A.-K."/>
            <person name="Ovreas L."/>
            <person name="Rohde M."/>
            <person name="Galperin M.Y."/>
            <person name="Jogler C."/>
        </authorList>
    </citation>
    <scope>NUCLEOTIDE SEQUENCE [LARGE SCALE GENOMIC DNA]</scope>
    <source>
        <strain evidence="2 3">Pan181</strain>
    </source>
</reference>
<dbReference type="Proteomes" id="UP000315750">
    <property type="component" value="Chromosome"/>
</dbReference>
<feature type="transmembrane region" description="Helical" evidence="1">
    <location>
        <begin position="42"/>
        <end position="59"/>
    </location>
</feature>
<name>A0A518AID9_9BACT</name>
<protein>
    <submittedName>
        <fullName evidence="2">Uncharacterized protein</fullName>
    </submittedName>
</protein>
<keyword evidence="1" id="KW-1133">Transmembrane helix</keyword>
<gene>
    <name evidence="2" type="ORF">Pan181_06870</name>
</gene>
<keyword evidence="1" id="KW-0472">Membrane</keyword>
<dbReference type="KEGG" id="amuc:Pan181_06870"/>
<keyword evidence="1" id="KW-0812">Transmembrane</keyword>
<accession>A0A518AID9</accession>
<feature type="transmembrane region" description="Helical" evidence="1">
    <location>
        <begin position="379"/>
        <end position="398"/>
    </location>
</feature>
<proteinExistence type="predicted"/>
<dbReference type="OrthoDB" id="256769at2"/>
<evidence type="ECO:0000313" key="2">
    <source>
        <dbReference type="EMBL" id="QDU54505.1"/>
    </source>
</evidence>
<dbReference type="AlphaFoldDB" id="A0A518AID9"/>
<feature type="transmembrane region" description="Helical" evidence="1">
    <location>
        <begin position="289"/>
        <end position="311"/>
    </location>
</feature>
<keyword evidence="3" id="KW-1185">Reference proteome</keyword>
<feature type="transmembrane region" description="Helical" evidence="1">
    <location>
        <begin position="71"/>
        <end position="91"/>
    </location>
</feature>
<organism evidence="2 3">
    <name type="scientific">Aeoliella mucimassa</name>
    <dbReference type="NCBI Taxonomy" id="2527972"/>
    <lineage>
        <taxon>Bacteria</taxon>
        <taxon>Pseudomonadati</taxon>
        <taxon>Planctomycetota</taxon>
        <taxon>Planctomycetia</taxon>
        <taxon>Pirellulales</taxon>
        <taxon>Lacipirellulaceae</taxon>
        <taxon>Aeoliella</taxon>
    </lineage>
</organism>
<feature type="transmembrane region" description="Helical" evidence="1">
    <location>
        <begin position="220"/>
        <end position="241"/>
    </location>
</feature>